<dbReference type="AlphaFoldDB" id="A0A1X7SYI7"/>
<reference evidence="1" key="1">
    <citation type="submission" date="2017-05" db="UniProtKB">
        <authorList>
            <consortium name="EnsemblMetazoa"/>
        </authorList>
    </citation>
    <scope>IDENTIFICATION</scope>
</reference>
<accession>A0A1X7SYI7</accession>
<evidence type="ECO:0000313" key="1">
    <source>
        <dbReference type="EnsemblMetazoa" id="Aqu2.1.07237_001"/>
    </source>
</evidence>
<sequence length="153" mass="17490">MYFEAKTGSWTKWKPHSLQLSSCDADEFTIEKTTNDCSGGDVVCNPVMYSASCSLESETELKSSESEEELISNIDADLVDNEVRNVSEPELLENFDPHDPLQSEIHSHSSEERSEYHFLIRTFLLLIFLWSSVNGVERKALNNLLKVLSYFFQ</sequence>
<protein>
    <submittedName>
        <fullName evidence="1">Uncharacterized protein</fullName>
    </submittedName>
</protein>
<organism evidence="1">
    <name type="scientific">Amphimedon queenslandica</name>
    <name type="common">Sponge</name>
    <dbReference type="NCBI Taxonomy" id="400682"/>
    <lineage>
        <taxon>Eukaryota</taxon>
        <taxon>Metazoa</taxon>
        <taxon>Porifera</taxon>
        <taxon>Demospongiae</taxon>
        <taxon>Heteroscleromorpha</taxon>
        <taxon>Haplosclerida</taxon>
        <taxon>Niphatidae</taxon>
        <taxon>Amphimedon</taxon>
    </lineage>
</organism>
<dbReference type="EnsemblMetazoa" id="Aqu2.1.07237_001">
    <property type="protein sequence ID" value="Aqu2.1.07237_001"/>
    <property type="gene ID" value="Aqu2.1.07237"/>
</dbReference>
<name>A0A1X7SYI7_AMPQE</name>
<proteinExistence type="predicted"/>
<dbReference type="InParanoid" id="A0A1X7SYI7"/>